<dbReference type="EMBL" id="JBBPDW010000045">
    <property type="protein sequence ID" value="KAK7533582.1"/>
    <property type="molecule type" value="Genomic_DNA"/>
</dbReference>
<sequence length="75" mass="8361">MLFHTHSRHVDLFDVPVSCCLLQMSYFPSGSCLLVAFIVKVPSFLRCFVPLLIVQVVMMTYGVVDLVGLPRGGPY</sequence>
<dbReference type="Proteomes" id="UP001365128">
    <property type="component" value="Unassembled WGS sequence"/>
</dbReference>
<proteinExistence type="predicted"/>
<evidence type="ECO:0000313" key="3">
    <source>
        <dbReference type="Proteomes" id="UP001365128"/>
    </source>
</evidence>
<keyword evidence="1" id="KW-1133">Transmembrane helix</keyword>
<name>A0ABR1LIN6_9PEZI</name>
<evidence type="ECO:0000313" key="2">
    <source>
        <dbReference type="EMBL" id="KAK7533582.1"/>
    </source>
</evidence>
<comment type="caution">
    <text evidence="2">The sequence shown here is derived from an EMBL/GenBank/DDBJ whole genome shotgun (WGS) entry which is preliminary data.</text>
</comment>
<feature type="transmembrane region" description="Helical" evidence="1">
    <location>
        <begin position="15"/>
        <end position="37"/>
    </location>
</feature>
<keyword evidence="3" id="KW-1185">Reference proteome</keyword>
<reference evidence="2 3" key="1">
    <citation type="submission" date="2024-04" db="EMBL/GenBank/DDBJ databases">
        <title>Phyllosticta paracitricarpa is synonymous to the EU quarantine fungus P. citricarpa based on phylogenomic analyses.</title>
        <authorList>
            <consortium name="Lawrence Berkeley National Laboratory"/>
            <person name="Van Ingen-Buijs V.A."/>
            <person name="Van Westerhoven A.C."/>
            <person name="Haridas S."/>
            <person name="Skiadas P."/>
            <person name="Martin F."/>
            <person name="Groenewald J.Z."/>
            <person name="Crous P.W."/>
            <person name="Seidl M.F."/>
        </authorList>
    </citation>
    <scope>NUCLEOTIDE SEQUENCE [LARGE SCALE GENOMIC DNA]</scope>
    <source>
        <strain evidence="2 3">CBS 122670</strain>
    </source>
</reference>
<feature type="transmembrane region" description="Helical" evidence="1">
    <location>
        <begin position="44"/>
        <end position="64"/>
    </location>
</feature>
<evidence type="ECO:0000256" key="1">
    <source>
        <dbReference type="SAM" id="Phobius"/>
    </source>
</evidence>
<protein>
    <submittedName>
        <fullName evidence="2">Uncharacterized protein</fullName>
    </submittedName>
</protein>
<keyword evidence="1" id="KW-0472">Membrane</keyword>
<organism evidence="2 3">
    <name type="scientific">Phyllosticta citricarpa</name>
    <dbReference type="NCBI Taxonomy" id="55181"/>
    <lineage>
        <taxon>Eukaryota</taxon>
        <taxon>Fungi</taxon>
        <taxon>Dikarya</taxon>
        <taxon>Ascomycota</taxon>
        <taxon>Pezizomycotina</taxon>
        <taxon>Dothideomycetes</taxon>
        <taxon>Dothideomycetes incertae sedis</taxon>
        <taxon>Botryosphaeriales</taxon>
        <taxon>Phyllostictaceae</taxon>
        <taxon>Phyllosticta</taxon>
    </lineage>
</organism>
<keyword evidence="1" id="KW-0812">Transmembrane</keyword>
<accession>A0ABR1LIN6</accession>
<gene>
    <name evidence="2" type="ORF">IWX46DRAFT_613012</name>
</gene>